<sequence length="113" mass="11657">MSASLDGSDRARRWLLGGVVAYFLLLGYAVVANDPIARLTAYALFGVIAVAIGVALLAQGPTDPIGAAGASFASGGVAQFVWIATGDPAFELLSTVGVFAGIGLYVYATRYRR</sequence>
<keyword evidence="1" id="KW-0472">Membrane</keyword>
<proteinExistence type="predicted"/>
<accession>A0ABD5QD15</accession>
<evidence type="ECO:0000313" key="2">
    <source>
        <dbReference type="EMBL" id="MFC4987608.1"/>
    </source>
</evidence>
<feature type="transmembrane region" description="Helical" evidence="1">
    <location>
        <begin position="65"/>
        <end position="83"/>
    </location>
</feature>
<dbReference type="RefSeq" id="WP_224827910.1">
    <property type="nucleotide sequence ID" value="NZ_JAIVEF010000002.1"/>
</dbReference>
<keyword evidence="1" id="KW-1133">Transmembrane helix</keyword>
<feature type="transmembrane region" description="Helical" evidence="1">
    <location>
        <begin position="89"/>
        <end position="108"/>
    </location>
</feature>
<feature type="transmembrane region" description="Helical" evidence="1">
    <location>
        <begin position="39"/>
        <end position="58"/>
    </location>
</feature>
<comment type="caution">
    <text evidence="2">The sequence shown here is derived from an EMBL/GenBank/DDBJ whole genome shotgun (WGS) entry which is preliminary data.</text>
</comment>
<dbReference type="Proteomes" id="UP001595925">
    <property type="component" value="Unassembled WGS sequence"/>
</dbReference>
<reference evidence="2 3" key="1">
    <citation type="journal article" date="2019" name="Int. J. Syst. Evol. Microbiol.">
        <title>The Global Catalogue of Microorganisms (GCM) 10K type strain sequencing project: providing services to taxonomists for standard genome sequencing and annotation.</title>
        <authorList>
            <consortium name="The Broad Institute Genomics Platform"/>
            <consortium name="The Broad Institute Genome Sequencing Center for Infectious Disease"/>
            <person name="Wu L."/>
            <person name="Ma J."/>
        </authorList>
    </citation>
    <scope>NUCLEOTIDE SEQUENCE [LARGE SCALE GENOMIC DNA]</scope>
    <source>
        <strain evidence="2 3">CGMCC 1.15824</strain>
    </source>
</reference>
<keyword evidence="1" id="KW-0812">Transmembrane</keyword>
<feature type="transmembrane region" description="Helical" evidence="1">
    <location>
        <begin position="14"/>
        <end position="33"/>
    </location>
</feature>
<name>A0ABD5QD15_9EURY</name>
<dbReference type="EMBL" id="JBHSJG010000029">
    <property type="protein sequence ID" value="MFC4987608.1"/>
    <property type="molecule type" value="Genomic_DNA"/>
</dbReference>
<dbReference type="AlphaFoldDB" id="A0ABD5QD15"/>
<evidence type="ECO:0000256" key="1">
    <source>
        <dbReference type="SAM" id="Phobius"/>
    </source>
</evidence>
<protein>
    <submittedName>
        <fullName evidence="2">Uncharacterized protein</fullName>
    </submittedName>
</protein>
<gene>
    <name evidence="2" type="ORF">ACFPFO_07510</name>
</gene>
<keyword evidence="3" id="KW-1185">Reference proteome</keyword>
<evidence type="ECO:0000313" key="3">
    <source>
        <dbReference type="Proteomes" id="UP001595925"/>
    </source>
</evidence>
<organism evidence="2 3">
    <name type="scientific">Saliphagus infecundisoli</name>
    <dbReference type="NCBI Taxonomy" id="1849069"/>
    <lineage>
        <taxon>Archaea</taxon>
        <taxon>Methanobacteriati</taxon>
        <taxon>Methanobacteriota</taxon>
        <taxon>Stenosarchaea group</taxon>
        <taxon>Halobacteria</taxon>
        <taxon>Halobacteriales</taxon>
        <taxon>Natrialbaceae</taxon>
        <taxon>Saliphagus</taxon>
    </lineage>
</organism>